<accession>A0A6J7S4W5</accession>
<gene>
    <name evidence="2" type="ORF">UFOPK4173_01194</name>
</gene>
<dbReference type="EMBL" id="CAFBPW010000139">
    <property type="protein sequence ID" value="CAB5036086.1"/>
    <property type="molecule type" value="Genomic_DNA"/>
</dbReference>
<organism evidence="2">
    <name type="scientific">freshwater metagenome</name>
    <dbReference type="NCBI Taxonomy" id="449393"/>
    <lineage>
        <taxon>unclassified sequences</taxon>
        <taxon>metagenomes</taxon>
        <taxon>ecological metagenomes</taxon>
    </lineage>
</organism>
<name>A0A6J7S4W5_9ZZZZ</name>
<evidence type="ECO:0000313" key="2">
    <source>
        <dbReference type="EMBL" id="CAB5036086.1"/>
    </source>
</evidence>
<sequence>MVSKVVNVDSENHAGPSLDGNGIEGIHESVFAPETAVCAIDEVRRVGDFPGLHGKPRQSPQRSSSAAVLEFTLCK</sequence>
<feature type="region of interest" description="Disordered" evidence="1">
    <location>
        <begin position="1"/>
        <end position="23"/>
    </location>
</feature>
<dbReference type="AlphaFoldDB" id="A0A6J7S4W5"/>
<reference evidence="2" key="1">
    <citation type="submission" date="2020-05" db="EMBL/GenBank/DDBJ databases">
        <authorList>
            <person name="Chiriac C."/>
            <person name="Salcher M."/>
            <person name="Ghai R."/>
            <person name="Kavagutti S V."/>
        </authorList>
    </citation>
    <scope>NUCLEOTIDE SEQUENCE</scope>
</reference>
<protein>
    <submittedName>
        <fullName evidence="2">Unannotated protein</fullName>
    </submittedName>
</protein>
<proteinExistence type="predicted"/>
<evidence type="ECO:0000256" key="1">
    <source>
        <dbReference type="SAM" id="MobiDB-lite"/>
    </source>
</evidence>